<comment type="caution">
    <text evidence="4">The sequence shown here is derived from an EMBL/GenBank/DDBJ whole genome shotgun (WGS) entry which is preliminary data.</text>
</comment>
<dbReference type="GO" id="GO:0000463">
    <property type="term" value="P:maturation of LSU-rRNA from tricistronic rRNA transcript (SSU-rRNA, 5.8S rRNA, LSU-rRNA)"/>
    <property type="evidence" value="ECO:0007669"/>
    <property type="project" value="TreeGrafter"/>
</dbReference>
<feature type="compositionally biased region" description="Polar residues" evidence="1">
    <location>
        <begin position="907"/>
        <end position="927"/>
    </location>
</feature>
<feature type="compositionally biased region" description="Basic and acidic residues" evidence="1">
    <location>
        <begin position="2211"/>
        <end position="2220"/>
    </location>
</feature>
<feature type="compositionally biased region" description="Acidic residues" evidence="1">
    <location>
        <begin position="1525"/>
        <end position="1535"/>
    </location>
</feature>
<proteinExistence type="predicted"/>
<feature type="domain" description="URB1 C-terminal" evidence="3">
    <location>
        <begin position="1860"/>
        <end position="2070"/>
    </location>
</feature>
<evidence type="ECO:0000313" key="4">
    <source>
        <dbReference type="EMBL" id="KAK7108870.1"/>
    </source>
</evidence>
<dbReference type="InterPro" id="IPR032436">
    <property type="entry name" value="URB1_C"/>
</dbReference>
<feature type="region of interest" description="Disordered" evidence="1">
    <location>
        <begin position="2200"/>
        <end position="2220"/>
    </location>
</feature>
<dbReference type="PANTHER" id="PTHR13500:SF0">
    <property type="entry name" value="NUCLEOLAR PRE-RIBOSOMAL-ASSOCIATED PROTEIN 1"/>
    <property type="match status" value="1"/>
</dbReference>
<sequence length="2275" mass="253563">MGIKDQKGKKRLKKKSSDGAEPVSKKQKTDAAEMEFSHIKFKFLLRSPETVATGLQTFLDISCKADDDDDDNDNERLLLLEAYLKSSPQCSEVLDLITPKTSAIEISLLFTWLRHVLQECPRVMESFADLQHHLVKTLLTKHTHLVINSLRKGSKPAHVKSTLLLLVTIASLGLRFAKLLQLHLDFTHTHWVPLLSYRDRKDEADVRACMTAFLMKLLQVEDEELIRSLVDQKALLQEVMVGLKYDQSEYVAANLKTIHKSIVLNKSVGKSAKMYLFNSSVLKELLTLYQWPGPKHWKRQPSQEEKVEYSEDQKEIAELLHPLLLDLLANHKLGICFRDKSLGLSNDNKNPAVNKVLQALVTSYTSPLSHRLVTAILTACPDQVQPFLRLLQPNLVPRPVDTWLTCLHLFLQIMENHEWPVAVIEGAENATQDRVSKLAHYLFPPDGIISSLKDGLKHACATVRHLCLQTLEQIASRGRQFCDMSRKKLGDQAPLTLCIEGILLKTLPNGQVLLNLLHKFSSKDSFTVPVSRDLYKDTDVPLPHVSRFQHLVAILRTYSLVPEHLTGGPVDALPLLLTLVAQVRTSDDETDSPPEGTPANLLSLCLLHALSECDSRKLQLFGKGGSKVDVKQTLVYQLVCLMQAESGEEDYTQTAHSLIVKLLAGTGLFDGHERELAIWLHYLKDADSAPEEVVQYLVGLLRQFIPNPYPAIDRLLEQVEESPQLIEGQYLPYVRLEFSPLVMFALGGDFHKNKKVHHYICNVLIDILHSLHNPAPFSRLVHSLAGDLDPEVTQYLTFHTADEEATSESITKRMCKKVRLKQLKSSAYAGVTLMKKAMKVEGEVKQVVGEVPAGDCLSLVEQSLRYLDDMVAGCMNTKGELLNKKLAETCMETLRTASHRLAEISRTDNNTSPEKGTHSESAVNVTAENMEVDEAADEAYSSDSEIDDDKETRNRSKIKEHRKRKTSFNDDSDVSMDDGENDDDIEEEEDDNDRSIADGKVAEEPASLSDPAGEKDVGHEAPGLYCAALHTDLGMGQSSTANLFHLTTNWSQQVYVCLLRHPLVSKWLWMEGFTQGGKATEWIVHQLCDVIQTLTEIRGSDDGDQPVVKVTDKCRDMIQAACGVSSDGQHGVAESIQPLFCECLQTLLLVGGDSHRVECLLALVRLPAESFVAESAQTPTTVLAQMLFKLAEGIKLDTKIVKELAARQDVATSFEGLFDLISVLDCTQLESLAVKVIESIPELSLSCGEEAFKGMLNKLNADASPSLTALAESLMRHNPQCRSLCGQWLTKKKKTMKQRKLEFAPLMLTYLNLVLGMKDTAADDAGVCAITEAVCHGLDKQSLDADNVHSSFLHVICHLVNCDIIETKTMHKLRSNILLLVTQEATLLEAHVQLLAAILRQEALAACGLDLGTGAADLEKGWKSFEDTAGQVLLGCLRYLMNKGLTAEVDECDAESCQSALVHLCYELLSLPIQSKVKTDVVSIWPDLVSTCFKYHFKDAKYVLLLRQLVERVFVQEEERAIQDVDENIDDDAEKQDDLNISGKADDSASDEDDGDEGMEPTGSVVKKDTTGDSKPQARKASAQQKKHFSIIVAQSAKRLGLASKSDVGKKCMSLFSADTDTKMVTPHTETVNSWTGRGSVQSTTFFPWPNQHTSQVHTTNSSLASPSLGVQLVELCEKCVGHTAFLPIMQGGELGAVRGELVSLLACLVRLEKKCCSALPLKAFLAAYSATLSLTDQNLLYLMFACDLHGKQRLKPGLWGEKAVQQLEMKQQMGRSLLLESSLGNVLELLDPDVMATSILHFPLMRSMEYQHTECAQKAERMMSQDGCYDPRFLLQVLFHFMGPEYVVDVRTFISHKCLGYTLAALSSHDTHTRRLAIGILSNLHSHVDLITRWSAKPVLLTFLKVISHGMTKECQKLPSVVTVFLARAADIFMKPTDDMYIAIHNFLTLKAGLDVNNVPEFYHFFNSPKPKVGVTMLQCVCLEFYHFFNSPKPKERQWILQLLQDGLRETSDHRLFQRRYVYKLIMCYANSSLSDQQTRRESVKVLVKASTIATVAKDLVTKHGLLPWLVSFIKDTLPDTADATHLVCQLLHNVCYTTEFNSRRLWWLSVTRLSRQCLLHVPLLVCVRLLLLNFSHVDLRSLQLLLDVLLHPHLTPSSPSTLLPLVVMATWNLSRQGSDAEATEVAAELAGSLGLSVPTVTATKPPQGGDKDAERREARRKEKVVEMGKQVQRLLSSLDPAQQSVFVMSGEGNQDLAVKDVVSKLEKCRRCQY</sequence>
<protein>
    <recommendedName>
        <fullName evidence="6">Nucleolar pre-ribosomal-associated protein 1</fullName>
    </recommendedName>
</protein>
<dbReference type="SUPFAM" id="SSF48371">
    <property type="entry name" value="ARM repeat"/>
    <property type="match status" value="3"/>
</dbReference>
<evidence type="ECO:0000259" key="2">
    <source>
        <dbReference type="Pfam" id="PF11707"/>
    </source>
</evidence>
<reference evidence="4 5" key="1">
    <citation type="submission" date="2024-02" db="EMBL/GenBank/DDBJ databases">
        <title>Chromosome-scale genome assembly of the rough periwinkle Littorina saxatilis.</title>
        <authorList>
            <person name="De Jode A."/>
            <person name="Faria R."/>
            <person name="Formenti G."/>
            <person name="Sims Y."/>
            <person name="Smith T.P."/>
            <person name="Tracey A."/>
            <person name="Wood J.M.D."/>
            <person name="Zagrodzka Z.B."/>
            <person name="Johannesson K."/>
            <person name="Butlin R.K."/>
            <person name="Leder E.H."/>
        </authorList>
    </citation>
    <scope>NUCLEOTIDE SEQUENCE [LARGE SCALE GENOMIC DNA]</scope>
    <source>
        <strain evidence="4">Snail1</strain>
        <tissue evidence="4">Muscle</tissue>
    </source>
</reference>
<feature type="region of interest" description="Disordered" evidence="1">
    <location>
        <begin position="901"/>
        <end position="1019"/>
    </location>
</feature>
<dbReference type="Proteomes" id="UP001374579">
    <property type="component" value="Unassembled WGS sequence"/>
</dbReference>
<feature type="compositionally biased region" description="Basic residues" evidence="1">
    <location>
        <begin position="955"/>
        <end position="966"/>
    </location>
</feature>
<feature type="compositionally biased region" description="Basic and acidic residues" evidence="1">
    <location>
        <begin position="993"/>
        <end position="1003"/>
    </location>
</feature>
<evidence type="ECO:0000313" key="5">
    <source>
        <dbReference type="Proteomes" id="UP001374579"/>
    </source>
</evidence>
<dbReference type="Pfam" id="PF16201">
    <property type="entry name" value="NopRA1"/>
    <property type="match status" value="1"/>
</dbReference>
<dbReference type="GO" id="GO:0000466">
    <property type="term" value="P:maturation of 5.8S rRNA from tricistronic rRNA transcript (SSU-rRNA, 5.8S rRNA, LSU-rRNA)"/>
    <property type="evidence" value="ECO:0007669"/>
    <property type="project" value="TreeGrafter"/>
</dbReference>
<feature type="compositionally biased region" description="Acidic residues" evidence="1">
    <location>
        <begin position="1548"/>
        <end position="1559"/>
    </location>
</feature>
<organism evidence="4 5">
    <name type="scientific">Littorina saxatilis</name>
    <dbReference type="NCBI Taxonomy" id="31220"/>
    <lineage>
        <taxon>Eukaryota</taxon>
        <taxon>Metazoa</taxon>
        <taxon>Spiralia</taxon>
        <taxon>Lophotrochozoa</taxon>
        <taxon>Mollusca</taxon>
        <taxon>Gastropoda</taxon>
        <taxon>Caenogastropoda</taxon>
        <taxon>Littorinimorpha</taxon>
        <taxon>Littorinoidea</taxon>
        <taxon>Littorinidae</taxon>
        <taxon>Littorina</taxon>
    </lineage>
</organism>
<name>A0AAN9BPG8_9CAEN</name>
<accession>A0AAN9BPG8</accession>
<feature type="region of interest" description="Disordered" evidence="1">
    <location>
        <begin position="1"/>
        <end position="29"/>
    </location>
</feature>
<dbReference type="InterPro" id="IPR039844">
    <property type="entry name" value="URB1"/>
</dbReference>
<keyword evidence="5" id="KW-1185">Reference proteome</keyword>
<dbReference type="InterPro" id="IPR021714">
    <property type="entry name" value="URB1_N"/>
</dbReference>
<dbReference type="InterPro" id="IPR016024">
    <property type="entry name" value="ARM-type_fold"/>
</dbReference>
<feature type="domain" description="URB1 N-terminal" evidence="2">
    <location>
        <begin position="114"/>
        <end position="404"/>
    </location>
</feature>
<dbReference type="GO" id="GO:0005730">
    <property type="term" value="C:nucleolus"/>
    <property type="evidence" value="ECO:0007669"/>
    <property type="project" value="TreeGrafter"/>
</dbReference>
<gene>
    <name evidence="4" type="ORF">V1264_016531</name>
</gene>
<dbReference type="EMBL" id="JBAMIC010000004">
    <property type="protein sequence ID" value="KAK7108870.1"/>
    <property type="molecule type" value="Genomic_DNA"/>
</dbReference>
<feature type="compositionally biased region" description="Basic and acidic residues" evidence="1">
    <location>
        <begin position="15"/>
        <end position="29"/>
    </location>
</feature>
<dbReference type="Pfam" id="PF11707">
    <property type="entry name" value="Npa1"/>
    <property type="match status" value="1"/>
</dbReference>
<feature type="compositionally biased region" description="Acidic residues" evidence="1">
    <location>
        <begin position="970"/>
        <end position="992"/>
    </location>
</feature>
<evidence type="ECO:0008006" key="6">
    <source>
        <dbReference type="Google" id="ProtNLM"/>
    </source>
</evidence>
<feature type="region of interest" description="Disordered" evidence="1">
    <location>
        <begin position="1525"/>
        <end position="1586"/>
    </location>
</feature>
<evidence type="ECO:0000256" key="1">
    <source>
        <dbReference type="SAM" id="MobiDB-lite"/>
    </source>
</evidence>
<evidence type="ECO:0000259" key="3">
    <source>
        <dbReference type="Pfam" id="PF16201"/>
    </source>
</evidence>
<dbReference type="PANTHER" id="PTHR13500">
    <property type="entry name" value="NUCLEOLAR PRERIBOSOMAL-ASSOCIATED PROTEIN 1"/>
    <property type="match status" value="1"/>
</dbReference>